<protein>
    <submittedName>
        <fullName evidence="2">Uncharacterized protein</fullName>
    </submittedName>
</protein>
<organism evidence="2 3">
    <name type="scientific">Neocallimastix californiae</name>
    <dbReference type="NCBI Taxonomy" id="1754190"/>
    <lineage>
        <taxon>Eukaryota</taxon>
        <taxon>Fungi</taxon>
        <taxon>Fungi incertae sedis</taxon>
        <taxon>Chytridiomycota</taxon>
        <taxon>Chytridiomycota incertae sedis</taxon>
        <taxon>Neocallimastigomycetes</taxon>
        <taxon>Neocallimastigales</taxon>
        <taxon>Neocallimastigaceae</taxon>
        <taxon>Neocallimastix</taxon>
    </lineage>
</organism>
<accession>A0A1Y1Y7P9</accession>
<sequence length="167" mass="19688">METSPNENVYQVLLMQMFLFNKVKDLYAEKDSGLGRIDFGFPNCKNKDEFIIIEVKVYKDKNDKKIKKPVNLSKLCKEAINQIDTKKYITDFKFKGYKKFIEYGIAFNTNECLVEMKIDDLEKEKENEGAKDDNKTNNKTNNKNNSKTNNKNNNKNKKYNTRKKIKK</sequence>
<name>A0A1Y1Y7P9_9FUNG</name>
<dbReference type="Proteomes" id="UP000193920">
    <property type="component" value="Unassembled WGS sequence"/>
</dbReference>
<feature type="compositionally biased region" description="Basic residues" evidence="1">
    <location>
        <begin position="154"/>
        <end position="167"/>
    </location>
</feature>
<evidence type="ECO:0000313" key="2">
    <source>
        <dbReference type="EMBL" id="ORX94023.1"/>
    </source>
</evidence>
<evidence type="ECO:0000256" key="1">
    <source>
        <dbReference type="SAM" id="MobiDB-lite"/>
    </source>
</evidence>
<dbReference type="InterPro" id="IPR012547">
    <property type="entry name" value="PDDEXK_9"/>
</dbReference>
<gene>
    <name evidence="2" type="ORF">LY90DRAFT_520432</name>
</gene>
<proteinExistence type="predicted"/>
<dbReference type="EMBL" id="MCOG01000710">
    <property type="protein sequence ID" value="ORX94023.1"/>
    <property type="molecule type" value="Genomic_DNA"/>
</dbReference>
<dbReference type="STRING" id="1754190.A0A1Y1Y7P9"/>
<reference evidence="2 3" key="1">
    <citation type="submission" date="2016-08" db="EMBL/GenBank/DDBJ databases">
        <title>A Parts List for Fungal Cellulosomes Revealed by Comparative Genomics.</title>
        <authorList>
            <consortium name="DOE Joint Genome Institute"/>
            <person name="Haitjema C.H."/>
            <person name="Gilmore S.P."/>
            <person name="Henske J.K."/>
            <person name="Solomon K.V."/>
            <person name="De Groot R."/>
            <person name="Kuo A."/>
            <person name="Mondo S.J."/>
            <person name="Salamov A.A."/>
            <person name="Labutti K."/>
            <person name="Zhao Z."/>
            <person name="Chiniquy J."/>
            <person name="Barry K."/>
            <person name="Brewer H.M."/>
            <person name="Purvine S.O."/>
            <person name="Wright A.T."/>
            <person name="Boxma B."/>
            <person name="Van Alen T."/>
            <person name="Hackstein J.H."/>
            <person name="Baker S.E."/>
            <person name="Grigoriev I.V."/>
            <person name="O'Malley M.A."/>
        </authorList>
    </citation>
    <scope>NUCLEOTIDE SEQUENCE [LARGE SCALE GENOMIC DNA]</scope>
    <source>
        <strain evidence="2 3">G1</strain>
    </source>
</reference>
<evidence type="ECO:0000313" key="3">
    <source>
        <dbReference type="Proteomes" id="UP000193920"/>
    </source>
</evidence>
<comment type="caution">
    <text evidence="2">The sequence shown here is derived from an EMBL/GenBank/DDBJ whole genome shotgun (WGS) entry which is preliminary data.</text>
</comment>
<feature type="compositionally biased region" description="Low complexity" evidence="1">
    <location>
        <begin position="137"/>
        <end position="153"/>
    </location>
</feature>
<keyword evidence="3" id="KW-1185">Reference proteome</keyword>
<dbReference type="AlphaFoldDB" id="A0A1Y1Y7P9"/>
<feature type="compositionally biased region" description="Basic and acidic residues" evidence="1">
    <location>
        <begin position="124"/>
        <end position="136"/>
    </location>
</feature>
<dbReference type="Pfam" id="PF08011">
    <property type="entry name" value="PDDEXK_9"/>
    <property type="match status" value="1"/>
</dbReference>
<feature type="region of interest" description="Disordered" evidence="1">
    <location>
        <begin position="124"/>
        <end position="167"/>
    </location>
</feature>